<dbReference type="NCBIfam" id="TIGR00227">
    <property type="entry name" value="ribD_Cterm"/>
    <property type="match status" value="1"/>
</dbReference>
<evidence type="ECO:0000256" key="7">
    <source>
        <dbReference type="ARBA" id="ARBA00022723"/>
    </source>
</evidence>
<keyword evidence="7 13" id="KW-0479">Metal-binding</keyword>
<keyword evidence="6 13" id="KW-0686">Riboflavin biosynthesis</keyword>
<evidence type="ECO:0000256" key="6">
    <source>
        <dbReference type="ARBA" id="ARBA00022619"/>
    </source>
</evidence>
<dbReference type="InterPro" id="IPR050765">
    <property type="entry name" value="Riboflavin_Biosynth_HTPR"/>
</dbReference>
<dbReference type="GO" id="GO:0050661">
    <property type="term" value="F:NADP binding"/>
    <property type="evidence" value="ECO:0007669"/>
    <property type="project" value="InterPro"/>
</dbReference>
<dbReference type="EMBL" id="LR217730">
    <property type="protein sequence ID" value="VFP85859.1"/>
    <property type="molecule type" value="Genomic_DNA"/>
</dbReference>
<keyword evidence="12" id="KW-0511">Multifunctional enzyme</keyword>
<keyword evidence="11 13" id="KW-0560">Oxidoreductase</keyword>
<proteinExistence type="inferred from homology"/>
<dbReference type="EC" id="3.5.4.26" evidence="13"/>
<dbReference type="NCBIfam" id="NF008052">
    <property type="entry name" value="PRK10786.1"/>
    <property type="match status" value="1"/>
</dbReference>
<dbReference type="Pfam" id="PF01872">
    <property type="entry name" value="RibD_C"/>
    <property type="match status" value="1"/>
</dbReference>
<dbReference type="NCBIfam" id="TIGR00326">
    <property type="entry name" value="eubact_ribD"/>
    <property type="match status" value="1"/>
</dbReference>
<gene>
    <name evidence="18" type="primary">ribD</name>
    <name evidence="18" type="ORF">ERCIPSPA2889_177</name>
</gene>
<keyword evidence="8 13" id="KW-0378">Hydrolase</keyword>
<dbReference type="Gene3D" id="3.40.140.10">
    <property type="entry name" value="Cytidine Deaminase, domain 2"/>
    <property type="match status" value="1"/>
</dbReference>
<evidence type="ECO:0000313" key="19">
    <source>
        <dbReference type="Proteomes" id="UP000294343"/>
    </source>
</evidence>
<protein>
    <recommendedName>
        <fullName evidence="13">Riboflavin biosynthesis protein RibD</fullName>
    </recommendedName>
    <domain>
        <recommendedName>
            <fullName evidence="13">Diaminohydroxyphosphoribosylaminopyrimidine deaminase</fullName>
            <shortName evidence="13">DRAP deaminase</shortName>
            <ecNumber evidence="13">3.5.4.26</ecNumber>
        </recommendedName>
        <alternativeName>
            <fullName evidence="13">Riboflavin-specific deaminase</fullName>
        </alternativeName>
    </domain>
    <domain>
        <recommendedName>
            <fullName evidence="13">5-amino-6-(5-phosphoribosylamino)uracil reductase</fullName>
            <ecNumber evidence="13">1.1.1.193</ecNumber>
        </recommendedName>
        <alternativeName>
            <fullName evidence="13">HTP reductase</fullName>
        </alternativeName>
    </domain>
</protein>
<feature type="binding site" evidence="15">
    <location>
        <position position="154"/>
    </location>
    <ligand>
        <name>NADP(+)</name>
        <dbReference type="ChEBI" id="CHEBI:58349"/>
    </ligand>
</feature>
<dbReference type="InterPro" id="IPR002734">
    <property type="entry name" value="RibDG_C"/>
</dbReference>
<evidence type="ECO:0000256" key="3">
    <source>
        <dbReference type="ARBA" id="ARBA00004910"/>
    </source>
</evidence>
<feature type="binding site" evidence="15">
    <location>
        <position position="170"/>
    </location>
    <ligand>
        <name>NADP(+)</name>
        <dbReference type="ChEBI" id="CHEBI:58349"/>
    </ligand>
</feature>
<evidence type="ECO:0000256" key="16">
    <source>
        <dbReference type="PIRSR" id="PIRSR006769-3"/>
    </source>
</evidence>
<evidence type="ECO:0000259" key="17">
    <source>
        <dbReference type="PROSITE" id="PS51747"/>
    </source>
</evidence>
<keyword evidence="10 13" id="KW-0521">NADP</keyword>
<dbReference type="Proteomes" id="UP000294343">
    <property type="component" value="Chromosome"/>
</dbReference>
<organism evidence="18 19">
    <name type="scientific">Candidatus Erwinia haradaeae</name>
    <dbReference type="NCBI Taxonomy" id="1922217"/>
    <lineage>
        <taxon>Bacteria</taxon>
        <taxon>Pseudomonadati</taxon>
        <taxon>Pseudomonadota</taxon>
        <taxon>Gammaproteobacteria</taxon>
        <taxon>Enterobacterales</taxon>
        <taxon>Erwiniaceae</taxon>
        <taxon>Erwinia</taxon>
    </lineage>
</organism>
<dbReference type="CDD" id="cd01284">
    <property type="entry name" value="Riboflavin_deaminase-reductase"/>
    <property type="match status" value="1"/>
</dbReference>
<dbReference type="InterPro" id="IPR016192">
    <property type="entry name" value="APOBEC/CMP_deaminase_Zn-bd"/>
</dbReference>
<dbReference type="PANTHER" id="PTHR38011">
    <property type="entry name" value="DIHYDROFOLATE REDUCTASE FAMILY PROTEIN (AFU_ORTHOLOGUE AFUA_8G06820)"/>
    <property type="match status" value="1"/>
</dbReference>
<dbReference type="EC" id="1.1.1.193" evidence="13"/>
<feature type="binding site" evidence="16">
    <location>
        <position position="50"/>
    </location>
    <ligand>
        <name>Zn(2+)</name>
        <dbReference type="ChEBI" id="CHEBI:29105"/>
        <note>catalytic</note>
    </ligand>
</feature>
<feature type="binding site" evidence="15">
    <location>
        <position position="168"/>
    </location>
    <ligand>
        <name>substrate</name>
    </ligand>
</feature>
<feature type="active site" description="Proton donor" evidence="14">
    <location>
        <position position="52"/>
    </location>
</feature>
<evidence type="ECO:0000256" key="12">
    <source>
        <dbReference type="ARBA" id="ARBA00023268"/>
    </source>
</evidence>
<feature type="binding site" evidence="16">
    <location>
        <position position="75"/>
    </location>
    <ligand>
        <name>Zn(2+)</name>
        <dbReference type="ChEBI" id="CHEBI:29105"/>
        <note>catalytic</note>
    </ligand>
</feature>
<dbReference type="PANTHER" id="PTHR38011:SF7">
    <property type="entry name" value="2,5-DIAMINO-6-RIBOSYLAMINO-4(3H)-PYRIMIDINONE 5'-PHOSPHATE REDUCTASE"/>
    <property type="match status" value="1"/>
</dbReference>
<evidence type="ECO:0000313" key="18">
    <source>
        <dbReference type="EMBL" id="VFP85859.1"/>
    </source>
</evidence>
<comment type="similarity">
    <text evidence="4 13">In the N-terminal section; belongs to the cytidine and deoxycytidylate deaminase family.</text>
</comment>
<dbReference type="Gene3D" id="3.40.430.10">
    <property type="entry name" value="Dihydrofolate Reductase, subunit A"/>
    <property type="match status" value="1"/>
</dbReference>
<comment type="cofactor">
    <cofactor evidence="13 16">
        <name>Zn(2+)</name>
        <dbReference type="ChEBI" id="CHEBI:29105"/>
    </cofactor>
    <text evidence="13 16">Binds 1 zinc ion.</text>
</comment>
<feature type="binding site" evidence="15">
    <location>
        <position position="184"/>
    </location>
    <ligand>
        <name>substrate</name>
    </ligand>
</feature>
<evidence type="ECO:0000256" key="1">
    <source>
        <dbReference type="ARBA" id="ARBA00002151"/>
    </source>
</evidence>
<dbReference type="PIRSF" id="PIRSF006769">
    <property type="entry name" value="RibD"/>
    <property type="match status" value="1"/>
</dbReference>
<evidence type="ECO:0000256" key="2">
    <source>
        <dbReference type="ARBA" id="ARBA00004882"/>
    </source>
</evidence>
<evidence type="ECO:0000256" key="13">
    <source>
        <dbReference type="PIRNR" id="PIRNR006769"/>
    </source>
</evidence>
<sequence>MSNQFYMARALELAYRGRFTTSPNPNVGCVLVRDGHIVGEGYHLRAGESHAEICALRMAGEKSRGSTAYITLEPCSYYGRTPPCCDALIAAGVRYVFIAMKDPNPQVAGRGVECLKKAGIEVNHGLMMSASEALNCGFLKRMRSGLPWIQLKIGSSLDGKTAMPNGESQWITSIEARRDVQRLRAQSSAILSTSATILADNPSLTVRYNQLDDSIKEIYPEDLLRQPIRIIIDSQNRITPTHKVINQPGEIWLMRYTCDRNQWPDNVQQFNIPYQNGHLDLASMLVLFGQKEINSILVEAGSQFSGALLKAKVVDELIIYFAPKLIGHTGRGLCQISGIETLNDIFVLTFTDIMSIGPDVRLTLQPPNIIYT</sequence>
<dbReference type="InterPro" id="IPR024072">
    <property type="entry name" value="DHFR-like_dom_sf"/>
</dbReference>
<dbReference type="OrthoDB" id="9800865at2"/>
<dbReference type="GO" id="GO:0008703">
    <property type="term" value="F:5-amino-6-(5-phosphoribosylamino)uracil reductase activity"/>
    <property type="evidence" value="ECO:0007669"/>
    <property type="project" value="UniProtKB-EC"/>
</dbReference>
<evidence type="ECO:0000256" key="14">
    <source>
        <dbReference type="PIRSR" id="PIRSR006769-1"/>
    </source>
</evidence>
<dbReference type="GO" id="GO:0008270">
    <property type="term" value="F:zinc ion binding"/>
    <property type="evidence" value="ECO:0007669"/>
    <property type="project" value="InterPro"/>
</dbReference>
<comment type="function">
    <text evidence="1 13">Converts 2,5-diamino-6-(ribosylamino)-4(3h)-pyrimidinone 5'-phosphate into 5-amino-6-(ribosylamino)-2,4(1h,3h)-pyrimidinedione 5'-phosphate.</text>
</comment>
<evidence type="ECO:0000256" key="10">
    <source>
        <dbReference type="ARBA" id="ARBA00022857"/>
    </source>
</evidence>
<dbReference type="GO" id="GO:0008835">
    <property type="term" value="F:diaminohydroxyphosphoribosylaminopyrimidine deaminase activity"/>
    <property type="evidence" value="ECO:0007669"/>
    <property type="project" value="UniProtKB-EC"/>
</dbReference>
<dbReference type="Pfam" id="PF00383">
    <property type="entry name" value="dCMP_cyt_deam_1"/>
    <property type="match status" value="1"/>
</dbReference>
<feature type="binding site" evidence="16">
    <location>
        <position position="84"/>
    </location>
    <ligand>
        <name>Zn(2+)</name>
        <dbReference type="ChEBI" id="CHEBI:29105"/>
        <note>catalytic</note>
    </ligand>
</feature>
<dbReference type="InterPro" id="IPR002125">
    <property type="entry name" value="CMP_dCMP_dom"/>
</dbReference>
<dbReference type="RefSeq" id="WP_157989000.1">
    <property type="nucleotide sequence ID" value="NZ_LR217730.1"/>
</dbReference>
<feature type="binding site" evidence="15">
    <location>
        <position position="299"/>
    </location>
    <ligand>
        <name>substrate</name>
    </ligand>
</feature>
<dbReference type="InterPro" id="IPR011549">
    <property type="entry name" value="RibD_C"/>
</dbReference>
<dbReference type="PROSITE" id="PS51747">
    <property type="entry name" value="CYT_DCMP_DEAMINASES_2"/>
    <property type="match status" value="1"/>
</dbReference>
<evidence type="ECO:0000256" key="4">
    <source>
        <dbReference type="ARBA" id="ARBA00005259"/>
    </source>
</evidence>
<evidence type="ECO:0000256" key="9">
    <source>
        <dbReference type="ARBA" id="ARBA00022833"/>
    </source>
</evidence>
<comment type="catalytic activity">
    <reaction evidence="13">
        <text>5-amino-6-(5-phospho-D-ribitylamino)uracil + NADP(+) = 5-amino-6-(5-phospho-D-ribosylamino)uracil + NADPH + H(+)</text>
        <dbReference type="Rhea" id="RHEA:17845"/>
        <dbReference type="ChEBI" id="CHEBI:15378"/>
        <dbReference type="ChEBI" id="CHEBI:57783"/>
        <dbReference type="ChEBI" id="CHEBI:58349"/>
        <dbReference type="ChEBI" id="CHEBI:58421"/>
        <dbReference type="ChEBI" id="CHEBI:58453"/>
        <dbReference type="EC" id="1.1.1.193"/>
    </reaction>
</comment>
<comment type="catalytic activity">
    <reaction evidence="13">
        <text>2,5-diamino-6-hydroxy-4-(5-phosphoribosylamino)-pyrimidine + H2O + H(+) = 5-amino-6-(5-phospho-D-ribosylamino)uracil + NH4(+)</text>
        <dbReference type="Rhea" id="RHEA:21868"/>
        <dbReference type="ChEBI" id="CHEBI:15377"/>
        <dbReference type="ChEBI" id="CHEBI:15378"/>
        <dbReference type="ChEBI" id="CHEBI:28938"/>
        <dbReference type="ChEBI" id="CHEBI:58453"/>
        <dbReference type="ChEBI" id="CHEBI:58614"/>
        <dbReference type="EC" id="3.5.4.26"/>
    </reaction>
</comment>
<name>A0A451DGU5_9GAMM</name>
<dbReference type="AlphaFoldDB" id="A0A451DGU5"/>
<evidence type="ECO:0000256" key="11">
    <source>
        <dbReference type="ARBA" id="ARBA00023002"/>
    </source>
</evidence>
<keyword evidence="9 13" id="KW-0862">Zinc</keyword>
<accession>A0A451DGU5</accession>
<dbReference type="FunFam" id="3.40.140.10:FF:000025">
    <property type="entry name" value="Riboflavin biosynthesis protein RibD"/>
    <property type="match status" value="1"/>
</dbReference>
<feature type="binding site" evidence="15">
    <location>
        <position position="234"/>
    </location>
    <ligand>
        <name>NADP(+)</name>
        <dbReference type="ChEBI" id="CHEBI:58349"/>
    </ligand>
</feature>
<feature type="binding site" evidence="15">
    <location>
        <position position="207"/>
    </location>
    <ligand>
        <name>substrate</name>
    </ligand>
</feature>
<evidence type="ECO:0000256" key="8">
    <source>
        <dbReference type="ARBA" id="ARBA00022801"/>
    </source>
</evidence>
<reference evidence="18 19" key="1">
    <citation type="submission" date="2019-02" db="EMBL/GenBank/DDBJ databases">
        <authorList>
            <person name="Manzano-Marin A."/>
            <person name="Manzano-Marin A."/>
        </authorList>
    </citation>
    <scope>NUCLEOTIDE SEQUENCE [LARGE SCALE GENOMIC DNA]</scope>
    <source>
        <strain evidence="18 19">ErCipseudotsugae</strain>
    </source>
</reference>
<dbReference type="PROSITE" id="PS00903">
    <property type="entry name" value="CYT_DCMP_DEAMINASES_1"/>
    <property type="match status" value="1"/>
</dbReference>
<evidence type="ECO:0000256" key="5">
    <source>
        <dbReference type="ARBA" id="ARBA00007417"/>
    </source>
</evidence>
<dbReference type="InterPro" id="IPR004794">
    <property type="entry name" value="Eubact_RibD"/>
</dbReference>
<dbReference type="GO" id="GO:0009231">
    <property type="term" value="P:riboflavin biosynthetic process"/>
    <property type="evidence" value="ECO:0007669"/>
    <property type="project" value="UniProtKB-UniPathway"/>
</dbReference>
<feature type="binding site" evidence="15">
    <location>
        <position position="204"/>
    </location>
    <ligand>
        <name>substrate</name>
    </ligand>
</feature>
<feature type="domain" description="CMP/dCMP-type deaminase" evidence="17">
    <location>
        <begin position="1"/>
        <end position="123"/>
    </location>
</feature>
<comment type="pathway">
    <text evidence="3 13">Cofactor biosynthesis; riboflavin biosynthesis; 5-amino-6-(D-ribitylamino)uracil from GTP: step 3/4.</text>
</comment>
<comment type="pathway">
    <text evidence="2 13">Cofactor biosynthesis; riboflavin biosynthesis; 5-amino-6-(D-ribitylamino)uracil from GTP: step 2/4.</text>
</comment>
<dbReference type="SUPFAM" id="SSF53927">
    <property type="entry name" value="Cytidine deaminase-like"/>
    <property type="match status" value="1"/>
</dbReference>
<dbReference type="UniPathway" id="UPA00275">
    <property type="reaction ID" value="UER00401"/>
</dbReference>
<dbReference type="InterPro" id="IPR016193">
    <property type="entry name" value="Cytidine_deaminase-like"/>
</dbReference>
<dbReference type="SUPFAM" id="SSF53597">
    <property type="entry name" value="Dihydrofolate reductase-like"/>
    <property type="match status" value="1"/>
</dbReference>
<feature type="binding site" evidence="15">
    <location>
        <begin position="301"/>
        <end position="307"/>
    </location>
    <ligand>
        <name>NADP(+)</name>
        <dbReference type="ChEBI" id="CHEBI:58349"/>
    </ligand>
</feature>
<evidence type="ECO:0000256" key="15">
    <source>
        <dbReference type="PIRSR" id="PIRSR006769-2"/>
    </source>
</evidence>
<feature type="binding site" evidence="15">
    <location>
        <position position="196"/>
    </location>
    <ligand>
        <name>NADP(+)</name>
        <dbReference type="ChEBI" id="CHEBI:58349"/>
    </ligand>
</feature>
<feature type="binding site" evidence="15">
    <location>
        <position position="200"/>
    </location>
    <ligand>
        <name>NADP(+)</name>
        <dbReference type="ChEBI" id="CHEBI:58349"/>
    </ligand>
</feature>
<comment type="similarity">
    <text evidence="5 13">In the C-terminal section; belongs to the HTP reductase family.</text>
</comment>